<sequence>MQFAPSLITIIHLYGIIVVLSVLVSPRDEGNTKRQEQNTFTPVRMILARVVSDRAVFDTEHKTYTPTYYDNFAENFRATFDCTNAANLEGALMYIQAEGINVQKLSNCQRKNNMGYINIYEVILQQPTVLLANKPWEAIPEFADFIAMDNGACTTKDGIHLTNSCSRLFNNSMSDYTGFAVGAGKQTGNQLAPYEFATWYSFPNSCPMQTWLKKSKECRKEYRGGLCAFRSIPDGVACSFSVSLIGYVPIDDLVGITSLNSSITKKPYSNYKEFCEDKTGTYKGIEMSYNEEDRSNVRSLPYWKYPFSTEACAWRVETLIEFYNKQAKEKNMLPIPTVDELTKLNPPCSKNSPVCRNSKFGCKRVRYEQMCVPATEDLT</sequence>
<keyword evidence="1" id="KW-0812">Transmembrane</keyword>
<evidence type="ECO:0000313" key="3">
    <source>
        <dbReference type="Proteomes" id="UP000053237"/>
    </source>
</evidence>
<comment type="caution">
    <text evidence="2">The sequence shown here is derived from an EMBL/GenBank/DDBJ whole genome shotgun (WGS) entry which is preliminary data.</text>
</comment>
<dbReference type="PANTHER" id="PTHR33946">
    <property type="match status" value="1"/>
</dbReference>
<dbReference type="PANTHER" id="PTHR33946:SF4">
    <property type="entry name" value="COAGULATION FACTOR XI"/>
    <property type="match status" value="1"/>
</dbReference>
<dbReference type="Proteomes" id="UP000053237">
    <property type="component" value="Unassembled WGS sequence"/>
</dbReference>
<organism evidence="2 3">
    <name type="scientific">Albugo candida</name>
    <dbReference type="NCBI Taxonomy" id="65357"/>
    <lineage>
        <taxon>Eukaryota</taxon>
        <taxon>Sar</taxon>
        <taxon>Stramenopiles</taxon>
        <taxon>Oomycota</taxon>
        <taxon>Peronosporomycetes</taxon>
        <taxon>Albuginales</taxon>
        <taxon>Albuginaceae</taxon>
        <taxon>Albugo</taxon>
    </lineage>
</organism>
<name>A0A024G5N6_9STRA</name>
<keyword evidence="3" id="KW-1185">Reference proteome</keyword>
<protein>
    <submittedName>
        <fullName evidence="2">Uncharacterized protein</fullName>
    </submittedName>
</protein>
<keyword evidence="1" id="KW-0472">Membrane</keyword>
<proteinExistence type="predicted"/>
<dbReference type="EMBL" id="CAIX01000030">
    <property type="protein sequence ID" value="CCI42180.1"/>
    <property type="molecule type" value="Genomic_DNA"/>
</dbReference>
<gene>
    <name evidence="2" type="ORF">BN9_029640</name>
</gene>
<feature type="transmembrane region" description="Helical" evidence="1">
    <location>
        <begin position="6"/>
        <end position="24"/>
    </location>
</feature>
<reference evidence="2 3" key="1">
    <citation type="submission" date="2012-05" db="EMBL/GenBank/DDBJ databases">
        <title>Recombination and specialization in a pathogen metapopulation.</title>
        <authorList>
            <person name="Gardiner A."/>
            <person name="Kemen E."/>
            <person name="Schultz-Larsen T."/>
            <person name="MacLean D."/>
            <person name="Van Oosterhout C."/>
            <person name="Jones J.D.G."/>
        </authorList>
    </citation>
    <scope>NUCLEOTIDE SEQUENCE [LARGE SCALE GENOMIC DNA]</scope>
    <source>
        <strain evidence="2 3">Ac Nc2</strain>
    </source>
</reference>
<dbReference type="InParanoid" id="A0A024G5N6"/>
<evidence type="ECO:0000256" key="1">
    <source>
        <dbReference type="SAM" id="Phobius"/>
    </source>
</evidence>
<dbReference type="OrthoDB" id="61203at2759"/>
<accession>A0A024G5N6</accession>
<keyword evidence="1" id="KW-1133">Transmembrane helix</keyword>
<evidence type="ECO:0000313" key="2">
    <source>
        <dbReference type="EMBL" id="CCI42180.1"/>
    </source>
</evidence>
<dbReference type="AlphaFoldDB" id="A0A024G5N6"/>